<proteinExistence type="predicted"/>
<dbReference type="InterPro" id="IPR036249">
    <property type="entry name" value="Thioredoxin-like_sf"/>
</dbReference>
<sequence>MKLDELRRIRERAEAELRLRGGPSRVKIVVGMGTSGIAAGARQTLRAILDEVARRDLRDVVVTQTGEKGLAAQEPIVEVHEPTRITIYGEVDEAFARRIVAEHVVNGRPLSERVVEAREVTNDQPAH</sequence>
<dbReference type="SUPFAM" id="SSF52833">
    <property type="entry name" value="Thioredoxin-like"/>
    <property type="match status" value="1"/>
</dbReference>
<dbReference type="Proteomes" id="UP000249818">
    <property type="component" value="Chromosome BARAN1"/>
</dbReference>
<dbReference type="OrthoDB" id="9800692at2"/>
<name>A0A2X3L023_9BACT</name>
<reference evidence="2" key="1">
    <citation type="submission" date="2018-05" db="EMBL/GenBank/DDBJ databases">
        <authorList>
            <person name="Hao L."/>
        </authorList>
    </citation>
    <scope>NUCLEOTIDE SEQUENCE [LARGE SCALE GENOMIC DNA]</scope>
</reference>
<organism evidence="1 2">
    <name type="scientific">Candidatus Bipolaricaulis anaerobius</name>
    <dbReference type="NCBI Taxonomy" id="2026885"/>
    <lineage>
        <taxon>Bacteria</taxon>
        <taxon>Candidatus Bipolaricaulota</taxon>
        <taxon>Candidatus Bipolaricaulia</taxon>
        <taxon>Candidatus Bipolaricaulales</taxon>
        <taxon>Candidatus Bipolaricaulaceae</taxon>
        <taxon>Candidatus Bipolaricaulis</taxon>
    </lineage>
</organism>
<accession>A0A2X3L023</accession>
<gene>
    <name evidence="1" type="ORF">BARAN1_0495</name>
</gene>
<evidence type="ECO:0000313" key="2">
    <source>
        <dbReference type="Proteomes" id="UP000249818"/>
    </source>
</evidence>
<dbReference type="EMBL" id="LS483254">
    <property type="protein sequence ID" value="SQD92519.1"/>
    <property type="molecule type" value="Genomic_DNA"/>
</dbReference>
<keyword evidence="2" id="KW-1185">Reference proteome</keyword>
<dbReference type="Gene3D" id="3.40.30.10">
    <property type="entry name" value="Glutaredoxin"/>
    <property type="match status" value="1"/>
</dbReference>
<dbReference type="RefSeq" id="WP_122030723.1">
    <property type="nucleotide sequence ID" value="NZ_LS483254.1"/>
</dbReference>
<dbReference type="CDD" id="cd02980">
    <property type="entry name" value="TRX_Fd_family"/>
    <property type="match status" value="1"/>
</dbReference>
<dbReference type="KEGG" id="bana:BARAN1_0495"/>
<evidence type="ECO:0000313" key="1">
    <source>
        <dbReference type="EMBL" id="SQD92519.1"/>
    </source>
</evidence>
<dbReference type="AlphaFoldDB" id="A0A2X3L023"/>
<protein>
    <submittedName>
        <fullName evidence="1">Putative ferredoxin, 2Fe-2S (Thioredoxin-like [2Fe-2S] ferredoxin) (HymB-like partial match) or NAD(P)-dependent iron-only hydrogenase iron-sulfur protein or Ferredoxin</fullName>
    </submittedName>
</protein>